<name>A0ABU5XQK0_9MYCO</name>
<evidence type="ECO:0000313" key="2">
    <source>
        <dbReference type="Proteomes" id="UP001299596"/>
    </source>
</evidence>
<accession>A0ABU5XQK0</accession>
<sequence>MWNVRFLPEAWINDYAVGVDPEGPDTFAITDEEAVRELQGAASQRRDWDHLRDHASAPEWIRHWHGPFSIELVDPHGQTWPANPALWPSRANELLGVQ</sequence>
<dbReference type="EMBL" id="JAYJJR010000016">
    <property type="protein sequence ID" value="MEB3023366.1"/>
    <property type="molecule type" value="Genomic_DNA"/>
</dbReference>
<keyword evidence="2" id="KW-1185">Reference proteome</keyword>
<comment type="caution">
    <text evidence="1">The sequence shown here is derived from an EMBL/GenBank/DDBJ whole genome shotgun (WGS) entry which is preliminary data.</text>
</comment>
<organism evidence="1 2">
    <name type="scientific">[Mycobacterium] crassicus</name>
    <dbReference type="NCBI Taxonomy" id="2872309"/>
    <lineage>
        <taxon>Bacteria</taxon>
        <taxon>Bacillati</taxon>
        <taxon>Actinomycetota</taxon>
        <taxon>Actinomycetes</taxon>
        <taxon>Mycobacteriales</taxon>
        <taxon>Mycobacteriaceae</taxon>
        <taxon>Mycolicibacter</taxon>
    </lineage>
</organism>
<evidence type="ECO:0000313" key="1">
    <source>
        <dbReference type="EMBL" id="MEB3023366.1"/>
    </source>
</evidence>
<reference evidence="1 2" key="1">
    <citation type="submission" date="2023-12" db="EMBL/GenBank/DDBJ databases">
        <title>Description of new species of Mycobacterium terrae complex isolated from sewage at the Sao Paulo Zoological Park Foundation in Brazil.</title>
        <authorList>
            <person name="Romagnoli C.L."/>
            <person name="Conceicao E.C."/>
            <person name="Machado E."/>
            <person name="Barreto L.B.P.F."/>
            <person name="Sharma A."/>
            <person name="Silva N.M."/>
            <person name="Marques L.E."/>
            <person name="Juliana M.A."/>
            <person name="Lourenco M.C.S."/>
            <person name="Digiampietri L.A."/>
            <person name="Suffys P.N."/>
            <person name="Viana-Niero C."/>
        </authorList>
    </citation>
    <scope>NUCLEOTIDE SEQUENCE [LARGE SCALE GENOMIC DNA]</scope>
    <source>
        <strain evidence="1 2">MYC098</strain>
    </source>
</reference>
<protein>
    <submittedName>
        <fullName evidence="1">Uncharacterized protein</fullName>
    </submittedName>
</protein>
<dbReference type="Proteomes" id="UP001299596">
    <property type="component" value="Unassembled WGS sequence"/>
</dbReference>
<dbReference type="RefSeq" id="WP_329780365.1">
    <property type="nucleotide sequence ID" value="NZ_JAYJJR010000016.1"/>
</dbReference>
<proteinExistence type="predicted"/>
<gene>
    <name evidence="1" type="ORF">K6T79_20180</name>
</gene>